<dbReference type="RefSeq" id="WP_308122905.1">
    <property type="nucleotide sequence ID" value="NZ_BAAAYV010000006.1"/>
</dbReference>
<evidence type="ECO:0000313" key="3">
    <source>
        <dbReference type="Proteomes" id="UP001410795"/>
    </source>
</evidence>
<gene>
    <name evidence="2" type="ORF">GCM10022202_17180</name>
</gene>
<evidence type="ECO:0000259" key="1">
    <source>
        <dbReference type="Pfam" id="PF12697"/>
    </source>
</evidence>
<name>A0ABP7BFC8_9MICO</name>
<protein>
    <submittedName>
        <fullName evidence="2">Alpha/beta hydrolase</fullName>
    </submittedName>
</protein>
<proteinExistence type="predicted"/>
<comment type="caution">
    <text evidence="2">The sequence shown here is derived from an EMBL/GenBank/DDBJ whole genome shotgun (WGS) entry which is preliminary data.</text>
</comment>
<organism evidence="2 3">
    <name type="scientific">Microbacterium marinilacus</name>
    <dbReference type="NCBI Taxonomy" id="415209"/>
    <lineage>
        <taxon>Bacteria</taxon>
        <taxon>Bacillati</taxon>
        <taxon>Actinomycetota</taxon>
        <taxon>Actinomycetes</taxon>
        <taxon>Micrococcales</taxon>
        <taxon>Microbacteriaceae</taxon>
        <taxon>Microbacterium</taxon>
    </lineage>
</organism>
<dbReference type="Proteomes" id="UP001410795">
    <property type="component" value="Unassembled WGS sequence"/>
</dbReference>
<feature type="domain" description="AB hydrolase-1" evidence="1">
    <location>
        <begin position="26"/>
        <end position="259"/>
    </location>
</feature>
<dbReference type="EMBL" id="BAAAYV010000006">
    <property type="protein sequence ID" value="GAA3657413.1"/>
    <property type="molecule type" value="Genomic_DNA"/>
</dbReference>
<reference evidence="3" key="1">
    <citation type="journal article" date="2019" name="Int. J. Syst. Evol. Microbiol.">
        <title>The Global Catalogue of Microorganisms (GCM) 10K type strain sequencing project: providing services to taxonomists for standard genome sequencing and annotation.</title>
        <authorList>
            <consortium name="The Broad Institute Genomics Platform"/>
            <consortium name="The Broad Institute Genome Sequencing Center for Infectious Disease"/>
            <person name="Wu L."/>
            <person name="Ma J."/>
        </authorList>
    </citation>
    <scope>NUCLEOTIDE SEQUENCE [LARGE SCALE GENOMIC DNA]</scope>
    <source>
        <strain evidence="3">JCM 16546</strain>
    </source>
</reference>
<dbReference type="PANTHER" id="PTHR43139:SF52">
    <property type="entry name" value="SI:DKEY-122A22.2"/>
    <property type="match status" value="1"/>
</dbReference>
<dbReference type="InterPro" id="IPR029058">
    <property type="entry name" value="AB_hydrolase_fold"/>
</dbReference>
<dbReference type="Pfam" id="PF12697">
    <property type="entry name" value="Abhydrolase_6"/>
    <property type="match status" value="1"/>
</dbReference>
<dbReference type="Gene3D" id="3.40.50.1820">
    <property type="entry name" value="alpha/beta hydrolase"/>
    <property type="match status" value="1"/>
</dbReference>
<dbReference type="GO" id="GO:0016787">
    <property type="term" value="F:hydrolase activity"/>
    <property type="evidence" value="ECO:0007669"/>
    <property type="project" value="UniProtKB-KW"/>
</dbReference>
<dbReference type="PRINTS" id="PR00111">
    <property type="entry name" value="ABHYDROLASE"/>
</dbReference>
<dbReference type="InterPro" id="IPR052370">
    <property type="entry name" value="Meta-cleavage_hydrolase"/>
</dbReference>
<sequence>MSGAAPVPHAPGIHVGRFGAPGGRTLLLLHGGGVGGWMWEPLRRHLDPGLRLIVPDLPGHDRSAGLPYVSHERTAAALAAIVERKAAGPVAVVGFSLGAQLTVALAASRPDLVERAAVISAQAIPTRGAGATSALLAAAAPLARKRWFARLQARQLFVPDELLDDYLRASARISRRTLVSAVGDNIRFTVPSGWRAFSGPALILAGERERAVMIRSARLLHVELDGSELDGRELDGRELEIVPGCGHGIPLQRPGWLARRLEGWLDTAR</sequence>
<evidence type="ECO:0000313" key="2">
    <source>
        <dbReference type="EMBL" id="GAA3657413.1"/>
    </source>
</evidence>
<keyword evidence="3" id="KW-1185">Reference proteome</keyword>
<dbReference type="InterPro" id="IPR000073">
    <property type="entry name" value="AB_hydrolase_1"/>
</dbReference>
<dbReference type="PANTHER" id="PTHR43139">
    <property type="entry name" value="SI:DKEY-122A22.2"/>
    <property type="match status" value="1"/>
</dbReference>
<accession>A0ABP7BFC8</accession>
<dbReference type="SUPFAM" id="SSF53474">
    <property type="entry name" value="alpha/beta-Hydrolases"/>
    <property type="match status" value="1"/>
</dbReference>
<keyword evidence="2" id="KW-0378">Hydrolase</keyword>